<dbReference type="InterPro" id="IPR050796">
    <property type="entry name" value="SCF_F-box_component"/>
</dbReference>
<sequence length="370" mass="42312">MFPANKGIFHKVAESICSKLRYNNKISNNSFFPGSRCIPKRLQHTNVNSDNKLLFRRGDLDGKANTNEVSNVNCFSILGTDNNGTRFSLEKNYFLSNHRFDMQSYGSRIVGSCNGIICLQDHIELGNVVLWNPVTDELKSLPPSSIDFSAKAPYKFVGSSGFGYDARSEDYKVVRFVENGFFSNYRTTHHFELYSLKTDSWMPIVNPVSIRYPTRYPLHIYSISLNGSCYWEAGNCILSFDFADEVFSYLPLPPISDLETHEDFVRCLVGIDGSTLGLIVYPFNVQTTMFDLWVWESKELYWTNVDNFELENIRKPLGLWGGDKCFLVGDNDELLLFDLKIRELKPLGIKDHHPWAMNLVSFVESTVSIK</sequence>
<reference evidence="3" key="1">
    <citation type="journal article" date="2024" name="IScience">
        <title>Strigolactones Initiate the Formation of Haustorium-like Structures in Castilleja.</title>
        <authorList>
            <person name="Buerger M."/>
            <person name="Peterson D."/>
            <person name="Chory J."/>
        </authorList>
    </citation>
    <scope>NUCLEOTIDE SEQUENCE [LARGE SCALE GENOMIC DNA]</scope>
</reference>
<proteinExistence type="predicted"/>
<dbReference type="AlphaFoldDB" id="A0ABD3BPB4"/>
<dbReference type="InterPro" id="IPR006527">
    <property type="entry name" value="F-box-assoc_dom_typ1"/>
</dbReference>
<dbReference type="EMBL" id="JAVIJP010000080">
    <property type="protein sequence ID" value="KAL3618535.1"/>
    <property type="molecule type" value="Genomic_DNA"/>
</dbReference>
<protein>
    <recommendedName>
        <fullName evidence="1">F-box associated beta-propeller type 1 domain-containing protein</fullName>
    </recommendedName>
</protein>
<feature type="domain" description="F-box associated beta-propeller type 1" evidence="1">
    <location>
        <begin position="101"/>
        <end position="334"/>
    </location>
</feature>
<organism evidence="2 3">
    <name type="scientific">Castilleja foliolosa</name>
    <dbReference type="NCBI Taxonomy" id="1961234"/>
    <lineage>
        <taxon>Eukaryota</taxon>
        <taxon>Viridiplantae</taxon>
        <taxon>Streptophyta</taxon>
        <taxon>Embryophyta</taxon>
        <taxon>Tracheophyta</taxon>
        <taxon>Spermatophyta</taxon>
        <taxon>Magnoliopsida</taxon>
        <taxon>eudicotyledons</taxon>
        <taxon>Gunneridae</taxon>
        <taxon>Pentapetalae</taxon>
        <taxon>asterids</taxon>
        <taxon>lamiids</taxon>
        <taxon>Lamiales</taxon>
        <taxon>Orobanchaceae</taxon>
        <taxon>Pedicularideae</taxon>
        <taxon>Castillejinae</taxon>
        <taxon>Castilleja</taxon>
    </lineage>
</organism>
<dbReference type="InterPro" id="IPR017451">
    <property type="entry name" value="F-box-assoc_interact_dom"/>
</dbReference>
<gene>
    <name evidence="2" type="ORF">CASFOL_037617</name>
</gene>
<evidence type="ECO:0000313" key="2">
    <source>
        <dbReference type="EMBL" id="KAL3618535.1"/>
    </source>
</evidence>
<evidence type="ECO:0000259" key="1">
    <source>
        <dbReference type="Pfam" id="PF07734"/>
    </source>
</evidence>
<evidence type="ECO:0000313" key="3">
    <source>
        <dbReference type="Proteomes" id="UP001632038"/>
    </source>
</evidence>
<dbReference type="PANTHER" id="PTHR31672">
    <property type="entry name" value="BNACNNG10540D PROTEIN"/>
    <property type="match status" value="1"/>
</dbReference>
<comment type="caution">
    <text evidence="2">The sequence shown here is derived from an EMBL/GenBank/DDBJ whole genome shotgun (WGS) entry which is preliminary data.</text>
</comment>
<dbReference type="PANTHER" id="PTHR31672:SF13">
    <property type="entry name" value="F-BOX PROTEIN CPR30-LIKE"/>
    <property type="match status" value="1"/>
</dbReference>
<accession>A0ABD3BPB4</accession>
<name>A0ABD3BPB4_9LAMI</name>
<dbReference type="Pfam" id="PF07734">
    <property type="entry name" value="FBA_1"/>
    <property type="match status" value="1"/>
</dbReference>
<keyword evidence="3" id="KW-1185">Reference proteome</keyword>
<dbReference type="NCBIfam" id="TIGR01640">
    <property type="entry name" value="F_box_assoc_1"/>
    <property type="match status" value="1"/>
</dbReference>
<dbReference type="Proteomes" id="UP001632038">
    <property type="component" value="Unassembled WGS sequence"/>
</dbReference>